<evidence type="ECO:0000313" key="3">
    <source>
        <dbReference type="EMBL" id="TCV81073.1"/>
    </source>
</evidence>
<reference evidence="3 4" key="1">
    <citation type="submission" date="2019-03" db="EMBL/GenBank/DDBJ databases">
        <title>Genomic Encyclopedia of Type Strains, Phase IV (KMG-IV): sequencing the most valuable type-strain genomes for metagenomic binning, comparative biology and taxonomic classification.</title>
        <authorList>
            <person name="Goeker M."/>
        </authorList>
    </citation>
    <scope>NUCLEOTIDE SEQUENCE [LARGE SCALE GENOMIC DNA]</scope>
    <source>
        <strain evidence="3 4">DSM 100309</strain>
    </source>
</reference>
<dbReference type="InterPro" id="IPR001387">
    <property type="entry name" value="Cro/C1-type_HTH"/>
</dbReference>
<accession>A0A4R3XSW6</accession>
<dbReference type="RefSeq" id="WP_124944946.1">
    <property type="nucleotide sequence ID" value="NZ_BHVT01000005.1"/>
</dbReference>
<protein>
    <submittedName>
        <fullName evidence="3">Helix-turn-helix protein</fullName>
    </submittedName>
</protein>
<evidence type="ECO:0000313" key="4">
    <source>
        <dbReference type="Proteomes" id="UP000295367"/>
    </source>
</evidence>
<evidence type="ECO:0000259" key="2">
    <source>
        <dbReference type="PROSITE" id="PS50943"/>
    </source>
</evidence>
<comment type="caution">
    <text evidence="3">The sequence shown here is derived from an EMBL/GenBank/DDBJ whole genome shotgun (WGS) entry which is preliminary data.</text>
</comment>
<dbReference type="Proteomes" id="UP000295367">
    <property type="component" value="Unassembled WGS sequence"/>
</dbReference>
<feature type="region of interest" description="Disordered" evidence="1">
    <location>
        <begin position="77"/>
        <end position="98"/>
    </location>
</feature>
<name>A0A4R3XSW6_9PROT</name>
<dbReference type="CDD" id="cd00093">
    <property type="entry name" value="HTH_XRE"/>
    <property type="match status" value="1"/>
</dbReference>
<dbReference type="SUPFAM" id="SSF47413">
    <property type="entry name" value="lambda repressor-like DNA-binding domains"/>
    <property type="match status" value="1"/>
</dbReference>
<gene>
    <name evidence="3" type="ORF">EDC63_12731</name>
</gene>
<dbReference type="SMART" id="SM00530">
    <property type="entry name" value="HTH_XRE"/>
    <property type="match status" value="1"/>
</dbReference>
<dbReference type="OrthoDB" id="5957901at2"/>
<dbReference type="PROSITE" id="PS50943">
    <property type="entry name" value="HTH_CROC1"/>
    <property type="match status" value="1"/>
</dbReference>
<keyword evidence="4" id="KW-1185">Reference proteome</keyword>
<sequence>MNYALKFANQLTPQLRSFRKAHGLTQAQLAKMLGVNQSRIAVIEKNPGVLSVDQLFRVLSALEVEILLQDKRARILTEGTDPNSMNSGTINPLDNESW</sequence>
<dbReference type="Gene3D" id="1.10.260.40">
    <property type="entry name" value="lambda repressor-like DNA-binding domains"/>
    <property type="match status" value="1"/>
</dbReference>
<dbReference type="GO" id="GO:0003677">
    <property type="term" value="F:DNA binding"/>
    <property type="evidence" value="ECO:0007669"/>
    <property type="project" value="InterPro"/>
</dbReference>
<feature type="domain" description="HTH cro/C1-type" evidence="2">
    <location>
        <begin position="15"/>
        <end position="69"/>
    </location>
</feature>
<dbReference type="AlphaFoldDB" id="A0A4R3XSW6"/>
<dbReference type="InterPro" id="IPR010982">
    <property type="entry name" value="Lambda_DNA-bd_dom_sf"/>
</dbReference>
<evidence type="ECO:0000256" key="1">
    <source>
        <dbReference type="SAM" id="MobiDB-lite"/>
    </source>
</evidence>
<dbReference type="Pfam" id="PF01381">
    <property type="entry name" value="HTH_3"/>
    <property type="match status" value="1"/>
</dbReference>
<organism evidence="3 4">
    <name type="scientific">Sulfurirhabdus autotrophica</name>
    <dbReference type="NCBI Taxonomy" id="1706046"/>
    <lineage>
        <taxon>Bacteria</taxon>
        <taxon>Pseudomonadati</taxon>
        <taxon>Pseudomonadota</taxon>
        <taxon>Betaproteobacteria</taxon>
        <taxon>Nitrosomonadales</taxon>
        <taxon>Sulfuricellaceae</taxon>
        <taxon>Sulfurirhabdus</taxon>
    </lineage>
</organism>
<feature type="compositionally biased region" description="Polar residues" evidence="1">
    <location>
        <begin position="80"/>
        <end position="98"/>
    </location>
</feature>
<proteinExistence type="predicted"/>
<dbReference type="EMBL" id="SMCO01000027">
    <property type="protein sequence ID" value="TCV81073.1"/>
    <property type="molecule type" value="Genomic_DNA"/>
</dbReference>